<dbReference type="WBParaSite" id="RSKR_0000729300.1">
    <property type="protein sequence ID" value="RSKR_0000729300.1"/>
    <property type="gene ID" value="RSKR_0000729300"/>
</dbReference>
<reference evidence="2" key="1">
    <citation type="submission" date="2016-11" db="UniProtKB">
        <authorList>
            <consortium name="WormBaseParasite"/>
        </authorList>
    </citation>
    <scope>IDENTIFICATION</scope>
    <source>
        <strain evidence="2">KR3021</strain>
    </source>
</reference>
<accession>A0AC35U4X8</accession>
<dbReference type="Proteomes" id="UP000095286">
    <property type="component" value="Unplaced"/>
</dbReference>
<protein>
    <submittedName>
        <fullName evidence="2">Phospholipase B-like</fullName>
    </submittedName>
</protein>
<name>A0AC35U4X8_9BILA</name>
<evidence type="ECO:0000313" key="1">
    <source>
        <dbReference type="Proteomes" id="UP000095286"/>
    </source>
</evidence>
<organism evidence="1 2">
    <name type="scientific">Rhabditophanes sp. KR3021</name>
    <dbReference type="NCBI Taxonomy" id="114890"/>
    <lineage>
        <taxon>Eukaryota</taxon>
        <taxon>Metazoa</taxon>
        <taxon>Ecdysozoa</taxon>
        <taxon>Nematoda</taxon>
        <taxon>Chromadorea</taxon>
        <taxon>Rhabditida</taxon>
        <taxon>Tylenchina</taxon>
        <taxon>Panagrolaimomorpha</taxon>
        <taxon>Strongyloidoidea</taxon>
        <taxon>Alloionematidae</taxon>
        <taxon>Rhabditophanes</taxon>
    </lineage>
</organism>
<sequence>MKQAVLVAFLATFFVVALTKSTTTNGEQEGPTKPDTFVSVCLNATGSIYRTTKKTCERQVALGSYKNAVNSTGWGFLEIETFPGYSYELQAYAAGYAEGLLTKLQIYYHHRNTIEGMCKDHRQYCRRLYDYLTENLDWIRDEVQAKAATDKYWKHVNVTFTQLTGVFDGYMGKDMELNVRFDMTPIYMIQLSGELFDLTKFLHKKPDPVHDDPGFQSVYHFHEVDETCIDRSIQLLCNLPYPGKCSGLVKLTEGNKDLLFSHVSMSSYSTMNRLVKLYKFAYDKSEVPGHTVSFSGYAGALSSADDYTLTSAGLLSSETTIANFNETLYTDTYIKPRGQIHCWVRSFIANALADSAQEWTDIFAEYNSGTYNNQWTVLSYKGFTPNQELPSTGVLWILEQVPGFTMARDMTWFLKKYGYWPSYNIPYFHEISMLTNFDNQGKINNWWKWGSAPRARIFHRDQGKVTDMNSLRKLMRYNDYTHEKFSRCNCTPPYTAEASISARGDLNLKNGTYEVDGMKFRDHGSLDMKATNFELFKQMRMEVIGGPTYGDVPPFDWRTTLVEAKHFGQPDLWKFDPVITEWVSDVKANV</sequence>
<proteinExistence type="predicted"/>
<evidence type="ECO:0000313" key="2">
    <source>
        <dbReference type="WBParaSite" id="RSKR_0000729300.1"/>
    </source>
</evidence>